<proteinExistence type="predicted"/>
<name>A0A026W9J1_OOCBI</name>
<dbReference type="EMBL" id="KK107373">
    <property type="protein sequence ID" value="EZA51684.1"/>
    <property type="molecule type" value="Genomic_DNA"/>
</dbReference>
<dbReference type="Proteomes" id="UP000053097">
    <property type="component" value="Unassembled WGS sequence"/>
</dbReference>
<evidence type="ECO:0000313" key="2">
    <source>
        <dbReference type="Proteomes" id="UP000053097"/>
    </source>
</evidence>
<gene>
    <name evidence="1" type="ORF">X777_08868</name>
</gene>
<sequence length="41" mass="4959">MQHALEDTHFIDEWIASKDKSFLYRGIHLLPERWEEVVCSK</sequence>
<keyword evidence="2" id="KW-1185">Reference proteome</keyword>
<reference evidence="1 2" key="1">
    <citation type="journal article" date="2014" name="Curr. Biol.">
        <title>The genome of the clonal raider ant Cerapachys biroi.</title>
        <authorList>
            <person name="Oxley P.R."/>
            <person name="Ji L."/>
            <person name="Fetter-Pruneda I."/>
            <person name="McKenzie S.K."/>
            <person name="Li C."/>
            <person name="Hu H."/>
            <person name="Zhang G."/>
            <person name="Kronauer D.J."/>
        </authorList>
    </citation>
    <scope>NUCLEOTIDE SEQUENCE [LARGE SCALE GENOMIC DNA]</scope>
</reference>
<organism evidence="1 2">
    <name type="scientific">Ooceraea biroi</name>
    <name type="common">Clonal raider ant</name>
    <name type="synonym">Cerapachys biroi</name>
    <dbReference type="NCBI Taxonomy" id="2015173"/>
    <lineage>
        <taxon>Eukaryota</taxon>
        <taxon>Metazoa</taxon>
        <taxon>Ecdysozoa</taxon>
        <taxon>Arthropoda</taxon>
        <taxon>Hexapoda</taxon>
        <taxon>Insecta</taxon>
        <taxon>Pterygota</taxon>
        <taxon>Neoptera</taxon>
        <taxon>Endopterygota</taxon>
        <taxon>Hymenoptera</taxon>
        <taxon>Apocrita</taxon>
        <taxon>Aculeata</taxon>
        <taxon>Formicoidea</taxon>
        <taxon>Formicidae</taxon>
        <taxon>Dorylinae</taxon>
        <taxon>Ooceraea</taxon>
    </lineage>
</organism>
<dbReference type="AlphaFoldDB" id="A0A026W9J1"/>
<accession>A0A026W9J1</accession>
<protein>
    <submittedName>
        <fullName evidence="1">Uncharacterized protein</fullName>
    </submittedName>
</protein>
<evidence type="ECO:0000313" key="1">
    <source>
        <dbReference type="EMBL" id="EZA51684.1"/>
    </source>
</evidence>